<gene>
    <name evidence="1" type="ORF">BCR34DRAFT_556564</name>
</gene>
<organism evidence="1 2">
    <name type="scientific">Clohesyomyces aquaticus</name>
    <dbReference type="NCBI Taxonomy" id="1231657"/>
    <lineage>
        <taxon>Eukaryota</taxon>
        <taxon>Fungi</taxon>
        <taxon>Dikarya</taxon>
        <taxon>Ascomycota</taxon>
        <taxon>Pezizomycotina</taxon>
        <taxon>Dothideomycetes</taxon>
        <taxon>Pleosporomycetidae</taxon>
        <taxon>Pleosporales</taxon>
        <taxon>Lindgomycetaceae</taxon>
        <taxon>Clohesyomyces</taxon>
    </lineage>
</organism>
<dbReference type="Proteomes" id="UP000193144">
    <property type="component" value="Unassembled WGS sequence"/>
</dbReference>
<comment type="caution">
    <text evidence="1">The sequence shown here is derived from an EMBL/GenBank/DDBJ whole genome shotgun (WGS) entry which is preliminary data.</text>
</comment>
<protein>
    <submittedName>
        <fullName evidence="1">Uncharacterized protein</fullName>
    </submittedName>
</protein>
<evidence type="ECO:0000313" key="2">
    <source>
        <dbReference type="Proteomes" id="UP000193144"/>
    </source>
</evidence>
<keyword evidence="2" id="KW-1185">Reference proteome</keyword>
<accession>A0A1Y2A414</accession>
<sequence length="160" mass="18189">MAHRTTRTRLLTRAIRARCWAQSRRRSPQCIEAQRASSGFCLSMIAYLEPAWGPITSTIAALPHAPRACSCWSKFGSSSQRRTQQHSNGTKRQQPWTLEQRSMIQMRLAFLRTNTRTHVLPSVRLACSLCFTDIFPAPFRPQRKPCNLARPTLSSSRTSS</sequence>
<evidence type="ECO:0000313" key="1">
    <source>
        <dbReference type="EMBL" id="ORY16755.1"/>
    </source>
</evidence>
<name>A0A1Y2A414_9PLEO</name>
<dbReference type="EMBL" id="MCFA01000016">
    <property type="protein sequence ID" value="ORY16755.1"/>
    <property type="molecule type" value="Genomic_DNA"/>
</dbReference>
<proteinExistence type="predicted"/>
<reference evidence="1 2" key="1">
    <citation type="submission" date="2016-07" db="EMBL/GenBank/DDBJ databases">
        <title>Pervasive Adenine N6-methylation of Active Genes in Fungi.</title>
        <authorList>
            <consortium name="DOE Joint Genome Institute"/>
            <person name="Mondo S.J."/>
            <person name="Dannebaum R.O."/>
            <person name="Kuo R.C."/>
            <person name="Labutti K."/>
            <person name="Haridas S."/>
            <person name="Kuo A."/>
            <person name="Salamov A."/>
            <person name="Ahrendt S.R."/>
            <person name="Lipzen A."/>
            <person name="Sullivan W."/>
            <person name="Andreopoulos W.B."/>
            <person name="Clum A."/>
            <person name="Lindquist E."/>
            <person name="Daum C."/>
            <person name="Ramamoorthy G.K."/>
            <person name="Gryganskyi A."/>
            <person name="Culley D."/>
            <person name="Magnuson J.K."/>
            <person name="James T.Y."/>
            <person name="O'Malley M.A."/>
            <person name="Stajich J.E."/>
            <person name="Spatafora J.W."/>
            <person name="Visel A."/>
            <person name="Grigoriev I.V."/>
        </authorList>
    </citation>
    <scope>NUCLEOTIDE SEQUENCE [LARGE SCALE GENOMIC DNA]</scope>
    <source>
        <strain evidence="1 2">CBS 115471</strain>
    </source>
</reference>
<dbReference type="AlphaFoldDB" id="A0A1Y2A414"/>